<dbReference type="EMBL" id="VBOT01000105">
    <property type="protein sequence ID" value="TMQ50168.1"/>
    <property type="molecule type" value="Genomic_DNA"/>
</dbReference>
<reference evidence="1 2" key="1">
    <citation type="journal article" date="2019" name="Nat. Microbiol.">
        <title>Mediterranean grassland soil C-N compound turnover is dependent on rainfall and depth, and is mediated by genomically divergent microorganisms.</title>
        <authorList>
            <person name="Diamond S."/>
            <person name="Andeer P.F."/>
            <person name="Li Z."/>
            <person name="Crits-Christoph A."/>
            <person name="Burstein D."/>
            <person name="Anantharaman K."/>
            <person name="Lane K.R."/>
            <person name="Thomas B.C."/>
            <person name="Pan C."/>
            <person name="Northen T.R."/>
            <person name="Banfield J.F."/>
        </authorList>
    </citation>
    <scope>NUCLEOTIDE SEQUENCE [LARGE SCALE GENOMIC DNA]</scope>
    <source>
        <strain evidence="1">WS_3</strain>
    </source>
</reference>
<evidence type="ECO:0000313" key="1">
    <source>
        <dbReference type="EMBL" id="TMQ50168.1"/>
    </source>
</evidence>
<gene>
    <name evidence="1" type="ORF">E6K73_08505</name>
</gene>
<dbReference type="GO" id="GO:0004803">
    <property type="term" value="F:transposase activity"/>
    <property type="evidence" value="ECO:0007669"/>
    <property type="project" value="InterPro"/>
</dbReference>
<organism evidence="1 2">
    <name type="scientific">Eiseniibacteriota bacterium</name>
    <dbReference type="NCBI Taxonomy" id="2212470"/>
    <lineage>
        <taxon>Bacteria</taxon>
        <taxon>Candidatus Eiseniibacteriota</taxon>
    </lineage>
</organism>
<dbReference type="Pfam" id="PF01527">
    <property type="entry name" value="HTH_Tnp_1"/>
    <property type="match status" value="1"/>
</dbReference>
<comment type="caution">
    <text evidence="1">The sequence shown here is derived from an EMBL/GenBank/DDBJ whole genome shotgun (WGS) entry which is preliminary data.</text>
</comment>
<proteinExistence type="predicted"/>
<dbReference type="SUPFAM" id="SSF48295">
    <property type="entry name" value="TrpR-like"/>
    <property type="match status" value="1"/>
</dbReference>
<dbReference type="AlphaFoldDB" id="A0A538SFM1"/>
<evidence type="ECO:0008006" key="3">
    <source>
        <dbReference type="Google" id="ProtNLM"/>
    </source>
</evidence>
<dbReference type="GO" id="GO:0043565">
    <property type="term" value="F:sequence-specific DNA binding"/>
    <property type="evidence" value="ECO:0007669"/>
    <property type="project" value="InterPro"/>
</dbReference>
<dbReference type="InterPro" id="IPR002514">
    <property type="entry name" value="Transposase_8"/>
</dbReference>
<accession>A0A538SFM1</accession>
<dbReference type="InterPro" id="IPR010921">
    <property type="entry name" value="Trp_repressor/repl_initiator"/>
</dbReference>
<name>A0A538SFM1_UNCEI</name>
<evidence type="ECO:0000313" key="2">
    <source>
        <dbReference type="Proteomes" id="UP000320184"/>
    </source>
</evidence>
<dbReference type="GO" id="GO:0006313">
    <property type="term" value="P:DNA transposition"/>
    <property type="evidence" value="ECO:0007669"/>
    <property type="project" value="InterPro"/>
</dbReference>
<sequence length="112" mass="12564">MAKTRPRKRYTEDQRATILSVAQREGLTATEVKKRFGVTPVTYYSWRKKTGVAGRRGQAIRVAGGNAALSSQVRTEVRSRVRQILPAIVRGEVSSYLNTLFSSGRGRRRARV</sequence>
<protein>
    <recommendedName>
        <fullName evidence="3">Transposase</fullName>
    </recommendedName>
</protein>
<dbReference type="Proteomes" id="UP000320184">
    <property type="component" value="Unassembled WGS sequence"/>
</dbReference>